<evidence type="ECO:0000313" key="1">
    <source>
        <dbReference type="EMBL" id="MPM92414.1"/>
    </source>
</evidence>
<gene>
    <name evidence="1" type="ORF">SDC9_139549</name>
</gene>
<reference evidence="1" key="1">
    <citation type="submission" date="2019-08" db="EMBL/GenBank/DDBJ databases">
        <authorList>
            <person name="Kucharzyk K."/>
            <person name="Murdoch R.W."/>
            <person name="Higgins S."/>
            <person name="Loffler F."/>
        </authorList>
    </citation>
    <scope>NUCLEOTIDE SEQUENCE</scope>
</reference>
<sequence length="115" mass="13481">MPLPVLAQHLARNRLAAYCEQRYPPELRESVRLDLRFEDDAVVLYESRPSPQHAGQWIHLDIARFRYNLGSGTWLLDAPSFGGHSPWRQYSHRPERELRRLLALLDEDAEGVFWS</sequence>
<dbReference type="Pfam" id="PF11225">
    <property type="entry name" value="DUF3024"/>
    <property type="match status" value="1"/>
</dbReference>
<dbReference type="InterPro" id="IPR021388">
    <property type="entry name" value="DUF3024"/>
</dbReference>
<comment type="caution">
    <text evidence="1">The sequence shown here is derived from an EMBL/GenBank/DDBJ whole genome shotgun (WGS) entry which is preliminary data.</text>
</comment>
<name>A0A645DSF5_9ZZZZ</name>
<dbReference type="EMBL" id="VSSQ01039354">
    <property type="protein sequence ID" value="MPM92414.1"/>
    <property type="molecule type" value="Genomic_DNA"/>
</dbReference>
<evidence type="ECO:0008006" key="2">
    <source>
        <dbReference type="Google" id="ProtNLM"/>
    </source>
</evidence>
<proteinExistence type="predicted"/>
<organism evidence="1">
    <name type="scientific">bioreactor metagenome</name>
    <dbReference type="NCBI Taxonomy" id="1076179"/>
    <lineage>
        <taxon>unclassified sequences</taxon>
        <taxon>metagenomes</taxon>
        <taxon>ecological metagenomes</taxon>
    </lineage>
</organism>
<accession>A0A645DSF5</accession>
<protein>
    <recommendedName>
        <fullName evidence="2">DUF3024 domain-containing protein</fullName>
    </recommendedName>
</protein>
<dbReference type="AlphaFoldDB" id="A0A645DSF5"/>